<keyword evidence="4" id="KW-0808">Transferase</keyword>
<dbReference type="EMBL" id="LCIH01000003">
    <property type="protein sequence ID" value="KKT52315.1"/>
    <property type="molecule type" value="Genomic_DNA"/>
</dbReference>
<comment type="caution">
    <text evidence="4">The sequence shown here is derived from an EMBL/GenBank/DDBJ whole genome shotgun (WGS) entry which is preliminary data.</text>
</comment>
<organism evidence="4 5">
    <name type="scientific">Candidatus Collierbacteria bacterium GW2011_GWB2_44_22</name>
    <dbReference type="NCBI Taxonomy" id="1618387"/>
    <lineage>
        <taxon>Bacteria</taxon>
        <taxon>Candidatus Collieribacteriota</taxon>
    </lineage>
</organism>
<evidence type="ECO:0000259" key="2">
    <source>
        <dbReference type="SMART" id="SM00471"/>
    </source>
</evidence>
<proteinExistence type="inferred from homology"/>
<dbReference type="Gene3D" id="1.10.3210.10">
    <property type="entry name" value="Hypothetical protein af1432"/>
    <property type="match status" value="1"/>
</dbReference>
<gene>
    <name evidence="4" type="ORF">UW44_C0003G0158</name>
</gene>
<reference evidence="4 5" key="1">
    <citation type="journal article" date="2015" name="Nature">
        <title>rRNA introns, odd ribosomes, and small enigmatic genomes across a large radiation of phyla.</title>
        <authorList>
            <person name="Brown C.T."/>
            <person name="Hug L.A."/>
            <person name="Thomas B.C."/>
            <person name="Sharon I."/>
            <person name="Castelle C.J."/>
            <person name="Singh A."/>
            <person name="Wilkins M.J."/>
            <person name="Williams K.H."/>
            <person name="Banfield J.F."/>
        </authorList>
    </citation>
    <scope>NUCLEOTIDE SEQUENCE [LARGE SCALE GENOMIC DNA]</scope>
</reference>
<dbReference type="GO" id="GO:0015969">
    <property type="term" value="P:guanosine tetraphosphate metabolic process"/>
    <property type="evidence" value="ECO:0007669"/>
    <property type="project" value="InterPro"/>
</dbReference>
<dbReference type="Gene3D" id="3.30.460.10">
    <property type="entry name" value="Beta Polymerase, domain 2"/>
    <property type="match status" value="1"/>
</dbReference>
<dbReference type="GO" id="GO:0016301">
    <property type="term" value="F:kinase activity"/>
    <property type="evidence" value="ECO:0007669"/>
    <property type="project" value="UniProtKB-KW"/>
</dbReference>
<dbReference type="NCBIfam" id="TIGR00691">
    <property type="entry name" value="spoT_relA"/>
    <property type="match status" value="1"/>
</dbReference>
<dbReference type="FunFam" id="3.10.20.30:FF:000002">
    <property type="entry name" value="GTP pyrophosphokinase (RelA/SpoT)"/>
    <property type="match status" value="1"/>
</dbReference>
<dbReference type="InterPro" id="IPR012675">
    <property type="entry name" value="Beta-grasp_dom_sf"/>
</dbReference>
<comment type="similarity">
    <text evidence="1">Belongs to the relA/spoT family.</text>
</comment>
<evidence type="ECO:0000256" key="1">
    <source>
        <dbReference type="RuleBase" id="RU003847"/>
    </source>
</evidence>
<evidence type="ECO:0000313" key="4">
    <source>
        <dbReference type="EMBL" id="KKT52315.1"/>
    </source>
</evidence>
<dbReference type="AlphaFoldDB" id="A0A0G1HZB9"/>
<dbReference type="InterPro" id="IPR004095">
    <property type="entry name" value="TGS"/>
</dbReference>
<dbReference type="SMART" id="SM00954">
    <property type="entry name" value="RelA_SpoT"/>
    <property type="match status" value="1"/>
</dbReference>
<dbReference type="SUPFAM" id="SSF109604">
    <property type="entry name" value="HD-domain/PDEase-like"/>
    <property type="match status" value="1"/>
</dbReference>
<dbReference type="InterPro" id="IPR003607">
    <property type="entry name" value="HD/PDEase_dom"/>
</dbReference>
<dbReference type="Proteomes" id="UP000034006">
    <property type="component" value="Unassembled WGS sequence"/>
</dbReference>
<dbReference type="Gene3D" id="3.10.20.30">
    <property type="match status" value="1"/>
</dbReference>
<dbReference type="InterPro" id="IPR012676">
    <property type="entry name" value="TGS-like"/>
</dbReference>
<accession>A0A0G1HZB9</accession>
<keyword evidence="4" id="KW-0418">Kinase</keyword>
<dbReference type="FunFam" id="1.10.3210.10:FF:000001">
    <property type="entry name" value="GTP pyrophosphokinase RelA"/>
    <property type="match status" value="1"/>
</dbReference>
<dbReference type="PATRIC" id="fig|1618387.3.peg.348"/>
<dbReference type="PANTHER" id="PTHR21262">
    <property type="entry name" value="GUANOSINE-3',5'-BIS DIPHOSPHATE 3'-PYROPHOSPHOHYDROLASE"/>
    <property type="match status" value="1"/>
</dbReference>
<dbReference type="InterPro" id="IPR007685">
    <property type="entry name" value="RelA_SpoT"/>
</dbReference>
<dbReference type="Pfam" id="PF04607">
    <property type="entry name" value="RelA_SpoT"/>
    <property type="match status" value="1"/>
</dbReference>
<name>A0A0G1HZB9_9BACT</name>
<dbReference type="SMART" id="SM00471">
    <property type="entry name" value="HDc"/>
    <property type="match status" value="1"/>
</dbReference>
<dbReference type="Pfam" id="PF13328">
    <property type="entry name" value="HD_4"/>
    <property type="match status" value="1"/>
</dbReference>
<dbReference type="SUPFAM" id="SSF81301">
    <property type="entry name" value="Nucleotidyltransferase"/>
    <property type="match status" value="1"/>
</dbReference>
<dbReference type="STRING" id="1618387.UW44_C0003G0158"/>
<protein>
    <submittedName>
        <fullName evidence="4">GTP pyrophosphokinase</fullName>
    </submittedName>
</protein>
<sequence>MEIDLKDIIFELEKARNLEDKLKLTNIYHYADTKHSGQVRQTGDTFFSHPVSVAYSLASWGLDQTTVEAALLHEITEMTDTKIEEIEKQFGAECALLVGGVSRVGQVKLRGSRDEEFLENLRKMFVAMAQDIRVVIIRLADRLHNISTLEAIPISKQKRISIETLEVYAPLADRLGMGKLKGDLEDLAFPYVYPEEYEWLVSIAKPHLKYSEENMVETINRIRQQLAKHQVKARTEYRLKRKYSLFRKLLRPEIGRDISRIHDLMAIRIITGDMATCYSILGIIHQYWKPVPFLGISDFIAQPKPNGYQSIHTKVFDNRGNIVEIQIRSEQMHLQAEYGAAAHFAYVGAKHKGASDEKLEKGIAFTISEKMAWVKQLSGWQQQVIGVKEALTDFHLDALSHHIYVFSPKGDVYDLPENSTPVDYAFNVHSNLGFFIQSAKVNDKIAAVDAKLKSGDVVEIIKTKKPKSPNKNWLRFVKTHKAKMEIKKALEKGRGV</sequence>
<feature type="domain" description="RelA/SpoT" evidence="3">
    <location>
        <begin position="237"/>
        <end position="350"/>
    </location>
</feature>
<comment type="function">
    <text evidence="1">In eubacteria ppGpp (guanosine 3'-diphosphate 5'-diphosphate) is a mediator of the stringent response that coordinates a variety of cellular activities in response to changes in nutritional abundance.</text>
</comment>
<dbReference type="GO" id="GO:0005886">
    <property type="term" value="C:plasma membrane"/>
    <property type="evidence" value="ECO:0007669"/>
    <property type="project" value="TreeGrafter"/>
</dbReference>
<dbReference type="CDD" id="cd05399">
    <property type="entry name" value="NT_Rel-Spo_like"/>
    <property type="match status" value="1"/>
</dbReference>
<dbReference type="InterPro" id="IPR004811">
    <property type="entry name" value="RelA/Spo_fam"/>
</dbReference>
<evidence type="ECO:0000313" key="5">
    <source>
        <dbReference type="Proteomes" id="UP000034006"/>
    </source>
</evidence>
<feature type="domain" description="HD/PDEase" evidence="2">
    <location>
        <begin position="42"/>
        <end position="155"/>
    </location>
</feature>
<dbReference type="PANTHER" id="PTHR21262:SF31">
    <property type="entry name" value="GTP PYROPHOSPHOKINASE"/>
    <property type="match status" value="1"/>
</dbReference>
<dbReference type="SUPFAM" id="SSF81271">
    <property type="entry name" value="TGS-like"/>
    <property type="match status" value="1"/>
</dbReference>
<dbReference type="InterPro" id="IPR043519">
    <property type="entry name" value="NT_sf"/>
</dbReference>
<dbReference type="Pfam" id="PF02824">
    <property type="entry name" value="TGS"/>
    <property type="match status" value="1"/>
</dbReference>
<evidence type="ECO:0000259" key="3">
    <source>
        <dbReference type="SMART" id="SM00954"/>
    </source>
</evidence>